<dbReference type="InterPro" id="IPR001173">
    <property type="entry name" value="Glyco_trans_2-like"/>
</dbReference>
<dbReference type="InterPro" id="IPR050834">
    <property type="entry name" value="Glycosyltransf_2"/>
</dbReference>
<dbReference type="AlphaFoldDB" id="A0A0U4BTZ2"/>
<sequence length="349" mass="39899">MNGVSVIICCFNSKTRLPTTLRHLAAQVPGNLKWEVVVVDNNSTDATAEVARHQWQQFGSPTLLTVVAEPRPGLSMARQTGLASARYDIVLFCDDDNWLEPDYLREAYALMRRDAGIGILGGLNRAVADVPLPTWFQQVEYAYACGPQAEQDGEVSPQRLYVSGAGMVVRRSIFRELEQIGFQSQLLDRKGEELSSGGDTELCFATALLGYKVVYSSQLRLLHYMEAKRLNWDYLIKLKKGHGKSYYKLEYYKKLYLNESIQDNWQTLTRKRFRAMLSKHGAYVLYEYYIKSRKVGSGIDTAEAVFYYEMLKTHFQMRKEHANFIQYLSSLKRNIVALHNMQGNEQPGL</sequence>
<dbReference type="KEGG" id="hyg:AUC43_19760"/>
<dbReference type="Proteomes" id="UP000059542">
    <property type="component" value="Chromosome"/>
</dbReference>
<gene>
    <name evidence="2" type="ORF">AUC43_19760</name>
</gene>
<dbReference type="EMBL" id="CP013909">
    <property type="protein sequence ID" value="ALW87114.1"/>
    <property type="molecule type" value="Genomic_DNA"/>
</dbReference>
<name>A0A0U4BTZ2_9BACT</name>
<dbReference type="Gene3D" id="3.90.550.10">
    <property type="entry name" value="Spore Coat Polysaccharide Biosynthesis Protein SpsA, Chain A"/>
    <property type="match status" value="1"/>
</dbReference>
<evidence type="ECO:0000313" key="2">
    <source>
        <dbReference type="EMBL" id="ALW87114.1"/>
    </source>
</evidence>
<dbReference type="Pfam" id="PF00535">
    <property type="entry name" value="Glycos_transf_2"/>
    <property type="match status" value="1"/>
</dbReference>
<dbReference type="InterPro" id="IPR029044">
    <property type="entry name" value="Nucleotide-diphossugar_trans"/>
</dbReference>
<dbReference type="SUPFAM" id="SSF53448">
    <property type="entry name" value="Nucleotide-diphospho-sugar transferases"/>
    <property type="match status" value="1"/>
</dbReference>
<feature type="domain" description="Glycosyltransferase 2-like" evidence="1">
    <location>
        <begin position="5"/>
        <end position="177"/>
    </location>
</feature>
<dbReference type="PANTHER" id="PTHR43685">
    <property type="entry name" value="GLYCOSYLTRANSFERASE"/>
    <property type="match status" value="1"/>
</dbReference>
<proteinExistence type="predicted"/>
<dbReference type="STRING" id="1411621.AUC43_19760"/>
<dbReference type="CDD" id="cd00761">
    <property type="entry name" value="Glyco_tranf_GTA_type"/>
    <property type="match status" value="1"/>
</dbReference>
<accession>A0A0U4BTZ2</accession>
<dbReference type="PANTHER" id="PTHR43685:SF2">
    <property type="entry name" value="GLYCOSYLTRANSFERASE 2-LIKE DOMAIN-CONTAINING PROTEIN"/>
    <property type="match status" value="1"/>
</dbReference>
<keyword evidence="3" id="KW-1185">Reference proteome</keyword>
<evidence type="ECO:0000313" key="3">
    <source>
        <dbReference type="Proteomes" id="UP000059542"/>
    </source>
</evidence>
<protein>
    <recommendedName>
        <fullName evidence="1">Glycosyltransferase 2-like domain-containing protein</fullName>
    </recommendedName>
</protein>
<reference evidence="2 3" key="1">
    <citation type="submission" date="2015-12" db="EMBL/GenBank/DDBJ databases">
        <authorList>
            <person name="Shamseldin A."/>
            <person name="Moawad H."/>
            <person name="Abd El-Rahim W.M."/>
            <person name="Sadowsky M.J."/>
        </authorList>
    </citation>
    <scope>NUCLEOTIDE SEQUENCE [LARGE SCALE GENOMIC DNA]</scope>
    <source>
        <strain evidence="2 3">DG5B</strain>
    </source>
</reference>
<dbReference type="OrthoDB" id="786280at2"/>
<dbReference type="RefSeq" id="WP_068197867.1">
    <property type="nucleotide sequence ID" value="NZ_CP013909.1"/>
</dbReference>
<organism evidence="2 3">
    <name type="scientific">Hymenobacter sedentarius</name>
    <dbReference type="NCBI Taxonomy" id="1411621"/>
    <lineage>
        <taxon>Bacteria</taxon>
        <taxon>Pseudomonadati</taxon>
        <taxon>Bacteroidota</taxon>
        <taxon>Cytophagia</taxon>
        <taxon>Cytophagales</taxon>
        <taxon>Hymenobacteraceae</taxon>
        <taxon>Hymenobacter</taxon>
    </lineage>
</organism>
<evidence type="ECO:0000259" key="1">
    <source>
        <dbReference type="Pfam" id="PF00535"/>
    </source>
</evidence>